<dbReference type="EMBL" id="MEVH01000004">
    <property type="protein sequence ID" value="OGC52297.1"/>
    <property type="molecule type" value="Genomic_DNA"/>
</dbReference>
<dbReference type="GO" id="GO:0016625">
    <property type="term" value="F:oxidoreductase activity, acting on the aldehyde or oxo group of donors, iron-sulfur protein as acceptor"/>
    <property type="evidence" value="ECO:0007669"/>
    <property type="project" value="InterPro"/>
</dbReference>
<evidence type="ECO:0000259" key="1">
    <source>
        <dbReference type="SMART" id="SM00790"/>
    </source>
</evidence>
<organism evidence="2 3">
    <name type="scientific">candidate division WWE3 bacterium RIFCSPLOWO2_01_FULL_39_13</name>
    <dbReference type="NCBI Taxonomy" id="1802624"/>
    <lineage>
        <taxon>Bacteria</taxon>
        <taxon>Katanobacteria</taxon>
    </lineage>
</organism>
<comment type="caution">
    <text evidence="2">The sequence shown here is derived from an EMBL/GenBank/DDBJ whole genome shotgun (WGS) entry which is preliminary data.</text>
</comment>
<dbReference type="AlphaFoldDB" id="A0A1F4V505"/>
<dbReference type="InterPro" id="IPR036503">
    <property type="entry name" value="Ald_Fedxn_OxRdtase_N_sf"/>
</dbReference>
<dbReference type="InterPro" id="IPR013983">
    <property type="entry name" value="Ald_Fedxn_OxRdtase_N"/>
</dbReference>
<dbReference type="GO" id="GO:0051536">
    <property type="term" value="F:iron-sulfur cluster binding"/>
    <property type="evidence" value="ECO:0007669"/>
    <property type="project" value="InterPro"/>
</dbReference>
<dbReference type="Proteomes" id="UP000178771">
    <property type="component" value="Unassembled WGS sequence"/>
</dbReference>
<feature type="domain" description="Aldehyde ferredoxin oxidoreductase N-terminal" evidence="1">
    <location>
        <begin position="5"/>
        <end position="200"/>
    </location>
</feature>
<evidence type="ECO:0000313" key="2">
    <source>
        <dbReference type="EMBL" id="OGC52297.1"/>
    </source>
</evidence>
<dbReference type="SUPFAM" id="SSF56228">
    <property type="entry name" value="Aldehyde ferredoxin oxidoreductase, N-terminal domain"/>
    <property type="match status" value="1"/>
</dbReference>
<name>A0A1F4V505_UNCKA</name>
<proteinExistence type="predicted"/>
<protein>
    <recommendedName>
        <fullName evidence="1">Aldehyde ferredoxin oxidoreductase N-terminal domain-containing protein</fullName>
    </recommendedName>
</protein>
<dbReference type="Gene3D" id="3.60.9.10">
    <property type="entry name" value="Aldehyde ferredoxin oxidoreductase, N-terminal domain"/>
    <property type="match status" value="1"/>
</dbReference>
<evidence type="ECO:0000313" key="3">
    <source>
        <dbReference type="Proteomes" id="UP000178771"/>
    </source>
</evidence>
<dbReference type="SMART" id="SM00790">
    <property type="entry name" value="AFOR_N"/>
    <property type="match status" value="1"/>
</dbReference>
<gene>
    <name evidence="2" type="ORF">A2982_00460</name>
</gene>
<dbReference type="Pfam" id="PF02730">
    <property type="entry name" value="AFOR_N"/>
    <property type="match status" value="1"/>
</dbReference>
<accession>A0A1F4V505</accession>
<reference evidence="2 3" key="1">
    <citation type="journal article" date="2016" name="Nat. Commun.">
        <title>Thousands of microbial genomes shed light on interconnected biogeochemical processes in an aquifer system.</title>
        <authorList>
            <person name="Anantharaman K."/>
            <person name="Brown C.T."/>
            <person name="Hug L.A."/>
            <person name="Sharon I."/>
            <person name="Castelle C.J."/>
            <person name="Probst A.J."/>
            <person name="Thomas B.C."/>
            <person name="Singh A."/>
            <person name="Wilkins M.J."/>
            <person name="Karaoz U."/>
            <person name="Brodie E.L."/>
            <person name="Williams K.H."/>
            <person name="Hubbard S.S."/>
            <person name="Banfield J.F."/>
        </authorList>
    </citation>
    <scope>NUCLEOTIDE SEQUENCE [LARGE SCALE GENOMIC DNA]</scope>
</reference>
<dbReference type="STRING" id="1802624.A2982_00460"/>
<sequence>MNNEYKRVLYIDLSEESSEFKIHEDLFPYIGGIGISTRIMLDNLEDSPVILTAGPLCGYFPYVSKSNLLYINQNSLVELYGGGDIAGMMTMADIDAFVFKGQTEKYLGISIFEADVSIDSLDADSFQNSPASFSISDNGAFSLGYFSFGDIRGKNPFPKGGVSVTIESTDSLELKNYYDYERLYSKILDDYKMLTVEPRNNPSCFGCPIGCDKSKIGEEDLNVAILPRCLISCAYAESIYKDIPNVYACLNSVGYNYHHNELEALPSLVGDTRIKIDDILENRT</sequence>